<evidence type="ECO:0000313" key="2">
    <source>
        <dbReference type="EMBL" id="QJA85297.1"/>
    </source>
</evidence>
<dbReference type="AlphaFoldDB" id="A0A6M3M966"/>
<dbReference type="InterPro" id="IPR036390">
    <property type="entry name" value="WH_DNA-bd_sf"/>
</dbReference>
<evidence type="ECO:0000256" key="1">
    <source>
        <dbReference type="SAM" id="MobiDB-lite"/>
    </source>
</evidence>
<evidence type="ECO:0000313" key="3">
    <source>
        <dbReference type="EMBL" id="QJB00510.1"/>
    </source>
</evidence>
<gene>
    <name evidence="3" type="ORF">MM171A00427_0006</name>
    <name evidence="4" type="ORF">MM171B01825_0005</name>
    <name evidence="2" type="ORF">MM415B02234_0015</name>
</gene>
<accession>A0A6M3M966</accession>
<reference evidence="4" key="1">
    <citation type="submission" date="2020-03" db="EMBL/GenBank/DDBJ databases">
        <title>The deep terrestrial virosphere.</title>
        <authorList>
            <person name="Holmfeldt K."/>
            <person name="Nilsson E."/>
            <person name="Simone D."/>
            <person name="Lopez-Fernandez M."/>
            <person name="Wu X."/>
            <person name="de Brujin I."/>
            <person name="Lundin D."/>
            <person name="Andersson A."/>
            <person name="Bertilsson S."/>
            <person name="Dopson M."/>
        </authorList>
    </citation>
    <scope>NUCLEOTIDE SEQUENCE</scope>
    <source>
        <strain evidence="3">MM171A00427</strain>
        <strain evidence="4">MM171B01825</strain>
        <strain evidence="2">MM415B02234</strain>
    </source>
</reference>
<feature type="region of interest" description="Disordered" evidence="1">
    <location>
        <begin position="106"/>
        <end position="127"/>
    </location>
</feature>
<evidence type="ECO:0000313" key="4">
    <source>
        <dbReference type="EMBL" id="QJB01856.1"/>
    </source>
</evidence>
<protein>
    <submittedName>
        <fullName evidence="4">Uncharacterized protein</fullName>
    </submittedName>
</protein>
<dbReference type="Gene3D" id="1.10.10.10">
    <property type="entry name" value="Winged helix-like DNA-binding domain superfamily/Winged helix DNA-binding domain"/>
    <property type="match status" value="1"/>
</dbReference>
<proteinExistence type="predicted"/>
<dbReference type="InterPro" id="IPR036388">
    <property type="entry name" value="WH-like_DNA-bd_sf"/>
</dbReference>
<dbReference type="EMBL" id="MT143739">
    <property type="protein sequence ID" value="QJB01856.1"/>
    <property type="molecule type" value="Genomic_DNA"/>
</dbReference>
<sequence length="127" mass="13904">MTEIVSIVTNVDRLYEYLEGKGPNIKAVLGTLPENTRLVYAVIASKKEVTGIPPALREIGTTLGLDFGGIQRNHIDPLEDSGLIVWPKDENGRRIPFSARIIDDSEIEPPEPQAAVNKSAKEVGLQK</sequence>
<organism evidence="4">
    <name type="scientific">viral metagenome</name>
    <dbReference type="NCBI Taxonomy" id="1070528"/>
    <lineage>
        <taxon>unclassified sequences</taxon>
        <taxon>metagenomes</taxon>
        <taxon>organismal metagenomes</taxon>
    </lineage>
</organism>
<name>A0A6M3M966_9ZZZZ</name>
<dbReference type="EMBL" id="MT143695">
    <property type="protein sequence ID" value="QJB00510.1"/>
    <property type="molecule type" value="Genomic_DNA"/>
</dbReference>
<dbReference type="EMBL" id="MT142566">
    <property type="protein sequence ID" value="QJA85297.1"/>
    <property type="molecule type" value="Genomic_DNA"/>
</dbReference>
<dbReference type="SUPFAM" id="SSF46785">
    <property type="entry name" value="Winged helix' DNA-binding domain"/>
    <property type="match status" value="1"/>
</dbReference>